<dbReference type="Pfam" id="PF22967">
    <property type="entry name" value="Ig_NUP210_1st"/>
    <property type="match status" value="1"/>
</dbReference>
<keyword evidence="1" id="KW-1133">Transmembrane helix</keyword>
<gene>
    <name evidence="5" type="ORF">RF11_08326</name>
</gene>
<evidence type="ECO:0000256" key="1">
    <source>
        <dbReference type="SAM" id="Phobius"/>
    </source>
</evidence>
<name>A0A0C2N271_THEKT</name>
<dbReference type="Pfam" id="PF26182">
    <property type="entry name" value="Ig_NUP210_5th"/>
    <property type="match status" value="1"/>
</dbReference>
<dbReference type="EMBL" id="JWZT01002056">
    <property type="protein sequence ID" value="KII70475.1"/>
    <property type="molecule type" value="Genomic_DNA"/>
</dbReference>
<proteinExistence type="predicted"/>
<keyword evidence="2" id="KW-0732">Signal</keyword>
<evidence type="ECO:0000259" key="4">
    <source>
        <dbReference type="Pfam" id="PF22969"/>
    </source>
</evidence>
<dbReference type="OrthoDB" id="6020846at2759"/>
<feature type="chain" id="PRO_5002164741" evidence="2">
    <location>
        <begin position="21"/>
        <end position="1784"/>
    </location>
</feature>
<dbReference type="InterPro" id="IPR055097">
    <property type="entry name" value="Ig_NUP210_2nd"/>
</dbReference>
<dbReference type="GO" id="GO:0005643">
    <property type="term" value="C:nuclear pore"/>
    <property type="evidence" value="ECO:0007669"/>
    <property type="project" value="TreeGrafter"/>
</dbReference>
<comment type="caution">
    <text evidence="5">The sequence shown here is derived from an EMBL/GenBank/DDBJ whole genome shotgun (WGS) entry which is preliminary data.</text>
</comment>
<evidence type="ECO:0000259" key="3">
    <source>
        <dbReference type="Pfam" id="PF22967"/>
    </source>
</evidence>
<keyword evidence="1" id="KW-0472">Membrane</keyword>
<dbReference type="Pfam" id="PF22969">
    <property type="entry name" value="Ig_NUP210_2nd"/>
    <property type="match status" value="1"/>
</dbReference>
<organism evidence="5 6">
    <name type="scientific">Thelohanellus kitauei</name>
    <name type="common">Myxosporean</name>
    <dbReference type="NCBI Taxonomy" id="669202"/>
    <lineage>
        <taxon>Eukaryota</taxon>
        <taxon>Metazoa</taxon>
        <taxon>Cnidaria</taxon>
        <taxon>Myxozoa</taxon>
        <taxon>Myxosporea</taxon>
        <taxon>Bivalvulida</taxon>
        <taxon>Platysporina</taxon>
        <taxon>Myxobolidae</taxon>
        <taxon>Thelohanellus</taxon>
    </lineage>
</organism>
<feature type="signal peptide" evidence="2">
    <location>
        <begin position="1"/>
        <end position="20"/>
    </location>
</feature>
<dbReference type="PANTHER" id="PTHR23019">
    <property type="entry name" value="NUCLEAR PORE MEMBRANE GLYCOPROTEIN GP210-RELATED"/>
    <property type="match status" value="1"/>
</dbReference>
<keyword evidence="1" id="KW-0812">Transmembrane</keyword>
<feature type="domain" description="NUP210 Ig-like" evidence="3">
    <location>
        <begin position="21"/>
        <end position="118"/>
    </location>
</feature>
<keyword evidence="6" id="KW-1185">Reference proteome</keyword>
<reference evidence="5 6" key="1">
    <citation type="journal article" date="2014" name="Genome Biol. Evol.">
        <title>The genome of the myxosporean Thelohanellus kitauei shows adaptations to nutrient acquisition within its fish host.</title>
        <authorList>
            <person name="Yang Y."/>
            <person name="Xiong J."/>
            <person name="Zhou Z."/>
            <person name="Huo F."/>
            <person name="Miao W."/>
            <person name="Ran C."/>
            <person name="Liu Y."/>
            <person name="Zhang J."/>
            <person name="Feng J."/>
            <person name="Wang M."/>
            <person name="Wang M."/>
            <person name="Wang L."/>
            <person name="Yao B."/>
        </authorList>
    </citation>
    <scope>NUCLEOTIDE SEQUENCE [LARGE SCALE GENOMIC DNA]</scope>
    <source>
        <strain evidence="5">Wuqing</strain>
    </source>
</reference>
<feature type="domain" description="NUP210 Ig-like" evidence="4">
    <location>
        <begin position="128"/>
        <end position="231"/>
    </location>
</feature>
<dbReference type="PANTHER" id="PTHR23019:SF0">
    <property type="entry name" value="NUCLEAR PORE MEMBRANE GLYCOPROTEIN 210"/>
    <property type="match status" value="1"/>
</dbReference>
<feature type="transmembrane region" description="Helical" evidence="1">
    <location>
        <begin position="1700"/>
        <end position="1721"/>
    </location>
</feature>
<accession>A0A0C2N271</accession>
<evidence type="ECO:0000313" key="6">
    <source>
        <dbReference type="Proteomes" id="UP000031668"/>
    </source>
</evidence>
<sequence length="1784" mass="200683">MRISSYILGVLVLGTTRGWGHTLSAATILLPTTSIGAEPVIYDLAVHGDGGCFRVSNTRDDVVKIQPIESSFSQEYRTECVRAIRLTSVSAYNSRESSVITFIDQSTGMTFKAHVFVDSIRKFDIVTRRRTLYIGDVKEKIEVVAYDNYGNVFSSLFGALFEWKVSCDNCRTRPPVSIVPFQPSNYEIHDSIANIESRGSRGNMILLEALFKGEVVVSVRMLDDHYKNVEANVSLLVREYITLDPSDTQYYLTGGFYDVSVIRIVKSKRDEIKISPKTYTLNSSDTSVCSIHTNYKTIIAQSVGKAIISLTEGKDRPKESDIFQLLVYVVDPTHITLSCEGQENWLFELGRVYLINIQVYHHDHLLNVSKFSFNSNIIPSNSRLNITDIGRYGLNVTVLAAETGFVDLEVAIDRFSSIYKKDISLSEILTSNVQIEVIGSIKVLPEIMVIPFLSSNDYFYSYNAVGGSGRYTWQSSLLSLFTDRFDGKFLTPSKSGVFKITASDRMNRYISSSAILKVFSVRKISLLTEKSEYPVFEQFQLYVKLLGYDPDLKNDVEITHFHKGYFKINVSDNLFSLCEEDVGYYSYCLVSQAPGCSVVTLTLLNTSDKVSANVRICAFSPLEVVSQTQYAIPGSFIIVNLTGGPLSVLSKKTKSEVNLSSSGIFELHSSNLYELGSRIESFRFQCVKVGQENITFTSMYSYSSITAYRDIVEYRLICLEPENLKLTVHPLNNDPRCSSSPYVLSSHRNKVKFSVHTSDGFLIDDLSGFNVSFNFLPSFGVIKSFPRIASPVSNQVMNISGILVISPKVYRGHAKIMVIFSPKVEKYSFSIVFEVLVASDLKLSLSSLSLLSYKFNKRSLKFHGGSGNILISQKRNISQIKHKGSLVEITPLKTGFEVITFSDICSNVKPFKLEVYVTTLGRVEVKHPHKHLTNSSTPVEVVVYNNLDQIVPNEEQHLIRVDFNFMHDKPDEIVKGLNNENHHIVYKFCSFTPMLLDFIVEVSLVTNQSVKSKNSQIEMYDDVQIVPRMINMVPGMEIKLRTIGGPQFNVQTVFNVSTDCVVFSSANNSLNSISCCQETISACVVSMDSKPFEIYTCDSVPLSISEAIRVEIETTNNRYYQGTTVPASIVIFNRFGAITRHVSLSSVYNIEWSVEKSSHMAFEVYGDDAGDQVLMAMKKEGSSDIEVDLKIWQEASKRSISIKASKIIYILRNLSPFLCNYKVLIPTGIKYDLRNLFTNSFVSFRFTDKTNPGFSIDSKGILTATTYPSYALLVADVQDSRQDIQHRETVSIFVEVAEIAQIFIQKNTSENPNYLHALHIGREISYGVVAIDSHGRAFKYVPDTFLNISISPLGIIELLDVKEMHLKVRGLSLGKAYMFIDQSITSKTTRIVLEVGKQFALNHTQISIGDMITFQLPTFDPAQIEFSLPDIVICHQKDNRSWVIMGFGVGETLLQIKYEASTYDVLKISVSEPSESKFSENAPSPITEDGHNYTFAIESVSELKPGTTAQFPRYPFTCSIENGDRIPLKAVEGVDYKTGHICCLIKPTEHQDFDTTIQPRNITIVSAFIDQQGVEISRFAKTVLFLPKMSLDHSHSPINIKRCRFDDIRFTQLQKGEELEIKTDLPCIESSYHYDQNIVQTVIVFKIDKCFQIIRSSTGGYITITRHLTKQKLSFPFLLQFEELECLHDSAVIISNTFKIIVALLCIIIPIILYYQWAAWLQCLGSIINKLMALSSQTASHGQQNHPYPTPKLCSLKPDISSDDGSFNKELYTTRREFLNSSIK</sequence>
<evidence type="ECO:0000313" key="5">
    <source>
        <dbReference type="EMBL" id="KII70475.1"/>
    </source>
</evidence>
<dbReference type="InterPro" id="IPR055096">
    <property type="entry name" value="Ig_NUP210_1st"/>
</dbReference>
<protein>
    <submittedName>
        <fullName evidence="5">Nuclear pore membrane glycoprotein 210-like protein</fullName>
    </submittedName>
</protein>
<dbReference type="InterPro" id="IPR045197">
    <property type="entry name" value="NUP210-like"/>
</dbReference>
<dbReference type="Proteomes" id="UP000031668">
    <property type="component" value="Unassembled WGS sequence"/>
</dbReference>
<evidence type="ECO:0000256" key="2">
    <source>
        <dbReference type="SAM" id="SignalP"/>
    </source>
</evidence>